<dbReference type="RefSeq" id="WP_344717458.1">
    <property type="nucleotide sequence ID" value="NZ_BAAAUS010000001.1"/>
</dbReference>
<protein>
    <recommendedName>
        <fullName evidence="4">Resolvase/invertase-type recombinase catalytic domain-containing protein</fullName>
    </recommendedName>
</protein>
<sequence>MTNAADRTAARASGRAEIEKARRQGREPARAELARAVRVAAVAADGPASFGAALEKAGYLVVLRWGTVG</sequence>
<organism evidence="2 3">
    <name type="scientific">Pseudonocardia yunnanensis</name>
    <dbReference type="NCBI Taxonomy" id="58107"/>
    <lineage>
        <taxon>Bacteria</taxon>
        <taxon>Bacillati</taxon>
        <taxon>Actinomycetota</taxon>
        <taxon>Actinomycetes</taxon>
        <taxon>Pseudonocardiales</taxon>
        <taxon>Pseudonocardiaceae</taxon>
        <taxon>Pseudonocardia</taxon>
    </lineage>
</organism>
<evidence type="ECO:0000256" key="1">
    <source>
        <dbReference type="SAM" id="MobiDB-lite"/>
    </source>
</evidence>
<dbReference type="Proteomes" id="UP001597114">
    <property type="component" value="Unassembled WGS sequence"/>
</dbReference>
<evidence type="ECO:0008006" key="4">
    <source>
        <dbReference type="Google" id="ProtNLM"/>
    </source>
</evidence>
<gene>
    <name evidence="2" type="ORF">ACFSJD_43230</name>
</gene>
<dbReference type="EMBL" id="JBHUCO010000082">
    <property type="protein sequence ID" value="MFD1524362.1"/>
    <property type="molecule type" value="Genomic_DNA"/>
</dbReference>
<evidence type="ECO:0000313" key="2">
    <source>
        <dbReference type="EMBL" id="MFD1524362.1"/>
    </source>
</evidence>
<proteinExistence type="predicted"/>
<reference evidence="3" key="1">
    <citation type="journal article" date="2019" name="Int. J. Syst. Evol. Microbiol.">
        <title>The Global Catalogue of Microorganisms (GCM) 10K type strain sequencing project: providing services to taxonomists for standard genome sequencing and annotation.</title>
        <authorList>
            <consortium name="The Broad Institute Genomics Platform"/>
            <consortium name="The Broad Institute Genome Sequencing Center for Infectious Disease"/>
            <person name="Wu L."/>
            <person name="Ma J."/>
        </authorList>
    </citation>
    <scope>NUCLEOTIDE SEQUENCE [LARGE SCALE GENOMIC DNA]</scope>
    <source>
        <strain evidence="3">CCM 7043</strain>
    </source>
</reference>
<name>A0ABW4F9Y8_9PSEU</name>
<feature type="compositionally biased region" description="Basic and acidic residues" evidence="1">
    <location>
        <begin position="14"/>
        <end position="29"/>
    </location>
</feature>
<feature type="region of interest" description="Disordered" evidence="1">
    <location>
        <begin position="1"/>
        <end position="29"/>
    </location>
</feature>
<accession>A0ABW4F9Y8</accession>
<evidence type="ECO:0000313" key="3">
    <source>
        <dbReference type="Proteomes" id="UP001597114"/>
    </source>
</evidence>
<keyword evidence="3" id="KW-1185">Reference proteome</keyword>
<comment type="caution">
    <text evidence="2">The sequence shown here is derived from an EMBL/GenBank/DDBJ whole genome shotgun (WGS) entry which is preliminary data.</text>
</comment>